<dbReference type="EMBL" id="CP000498">
    <property type="protein sequence ID" value="ABN66575.1"/>
    <property type="molecule type" value="Genomic_DNA"/>
</dbReference>
<proteinExistence type="inferred from homology"/>
<dbReference type="InterPro" id="IPR002347">
    <property type="entry name" value="SDR_fam"/>
</dbReference>
<dbReference type="SUPFAM" id="SSF51735">
    <property type="entry name" value="NAD(P)-binding Rossmann-fold domains"/>
    <property type="match status" value="1"/>
</dbReference>
<dbReference type="InParanoid" id="A3LUE6"/>
<dbReference type="AlphaFoldDB" id="A3LUE6"/>
<gene>
    <name evidence="3" type="primary">SPS21</name>
    <name evidence="3" type="ORF">PICST_58869</name>
</gene>
<keyword evidence="4" id="KW-1185">Reference proteome</keyword>
<accession>A3LUE6</accession>
<dbReference type="STRING" id="322104.A3LUE6"/>
<dbReference type="EC" id="1.1.1.100" evidence="3"/>
<dbReference type="PANTHER" id="PTHR48107:SF7">
    <property type="entry name" value="RE15974P"/>
    <property type="match status" value="1"/>
</dbReference>
<comment type="similarity">
    <text evidence="1">Belongs to the short-chain dehydrogenases/reductases (SDR) family.</text>
</comment>
<reference evidence="3 4" key="1">
    <citation type="journal article" date="2007" name="Nat. Biotechnol.">
        <title>Genome sequence of the lignocellulose-bioconverting and xylose-fermenting yeast Pichia stipitis.</title>
        <authorList>
            <person name="Jeffries T.W."/>
            <person name="Grigoriev I.V."/>
            <person name="Grimwood J."/>
            <person name="Laplaza J.M."/>
            <person name="Aerts A."/>
            <person name="Salamov A."/>
            <person name="Schmutz J."/>
            <person name="Lindquist E."/>
            <person name="Dehal P."/>
            <person name="Shapiro H."/>
            <person name="Jin Y.S."/>
            <person name="Passoth V."/>
            <person name="Richardson P.M."/>
        </authorList>
    </citation>
    <scope>NUCLEOTIDE SEQUENCE [LARGE SCALE GENOMIC DNA]</scope>
    <source>
        <strain evidence="4">ATCC 58785 / CBS 6054 / NBRC 10063 / NRRL Y-11545</strain>
    </source>
</reference>
<evidence type="ECO:0000256" key="1">
    <source>
        <dbReference type="ARBA" id="ARBA00006484"/>
    </source>
</evidence>
<dbReference type="RefSeq" id="XP_001384604.1">
    <property type="nucleotide sequence ID" value="XM_001384567.1"/>
</dbReference>
<evidence type="ECO:0000313" key="3">
    <source>
        <dbReference type="EMBL" id="ABN66575.1"/>
    </source>
</evidence>
<dbReference type="OrthoDB" id="47007at2759"/>
<dbReference type="PRINTS" id="PR00080">
    <property type="entry name" value="SDRFAMILY"/>
</dbReference>
<dbReference type="InterPro" id="IPR036291">
    <property type="entry name" value="NAD(P)-bd_dom_sf"/>
</dbReference>
<dbReference type="NCBIfam" id="NF009385">
    <property type="entry name" value="PRK12744.1"/>
    <property type="match status" value="1"/>
</dbReference>
<dbReference type="KEGG" id="pic:PICST_58869"/>
<dbReference type="Gene3D" id="3.40.50.720">
    <property type="entry name" value="NAD(P)-binding Rossmann-like Domain"/>
    <property type="match status" value="1"/>
</dbReference>
<dbReference type="GeneID" id="4838384"/>
<evidence type="ECO:0000313" key="4">
    <source>
        <dbReference type="Proteomes" id="UP000002258"/>
    </source>
</evidence>
<dbReference type="GO" id="GO:0004316">
    <property type="term" value="F:3-oxoacyl-[acyl-carrier-protein] reductase (NADPH) activity"/>
    <property type="evidence" value="ECO:0007669"/>
    <property type="project" value="UniProtKB-EC"/>
</dbReference>
<dbReference type="OMA" id="HMAPIAE"/>
<dbReference type="Proteomes" id="UP000002258">
    <property type="component" value="Chromosome 4"/>
</dbReference>
<dbReference type="PRINTS" id="PR00081">
    <property type="entry name" value="GDHRDH"/>
</dbReference>
<organism evidence="3 4">
    <name type="scientific">Scheffersomyces stipitis (strain ATCC 58785 / CBS 6054 / NBRC 10063 / NRRL Y-11545)</name>
    <name type="common">Yeast</name>
    <name type="synonym">Pichia stipitis</name>
    <dbReference type="NCBI Taxonomy" id="322104"/>
    <lineage>
        <taxon>Eukaryota</taxon>
        <taxon>Fungi</taxon>
        <taxon>Dikarya</taxon>
        <taxon>Ascomycota</taxon>
        <taxon>Saccharomycotina</taxon>
        <taxon>Pichiomycetes</taxon>
        <taxon>Debaryomycetaceae</taxon>
        <taxon>Scheffersomyces</taxon>
    </lineage>
</organism>
<name>A3LUE6_PICST</name>
<evidence type="ECO:0000256" key="2">
    <source>
        <dbReference type="ARBA" id="ARBA00023002"/>
    </source>
</evidence>
<dbReference type="HOGENOM" id="CLU_010194_1_3_1"/>
<protein>
    <submittedName>
        <fullName evidence="3">Short-chain dehydrogenase, 2,4-dienoyl-CoA reductase</fullName>
        <ecNumber evidence="3">1.1.1.100</ecNumber>
    </submittedName>
</protein>
<dbReference type="eggNOG" id="KOG0725">
    <property type="taxonomic scope" value="Eukaryota"/>
</dbReference>
<keyword evidence="2 3" id="KW-0560">Oxidoreductase</keyword>
<dbReference type="PANTHER" id="PTHR48107">
    <property type="entry name" value="NADPH-DEPENDENT ALDEHYDE REDUCTASE-LIKE PROTEIN, CHLOROPLASTIC-RELATED"/>
    <property type="match status" value="1"/>
</dbReference>
<sequence>MSPYLRQTSIAGKVALITGGTKNLGGETARELASLGANVFLHYNSNPEGAKAFQTELKTSYPKVQVEIYQGSLAKAEDLTKLFEAAKNAFPQGVDIAINNVGKAVKKPLVTVSEEEFDELDSINHKVAFFFLKEAAKNVNDNGRIVSIVSSLLAAYIPNYSAYQGTKAGVEFYSRALSKELQSRGITVNSVAPGPMDTPFLHKIEPKEVVGHLKSVALGGRLTEVPDIVPIVRFLVGEGAWITGQTIFASGGFTTR</sequence>
<dbReference type="Pfam" id="PF13561">
    <property type="entry name" value="adh_short_C2"/>
    <property type="match status" value="1"/>
</dbReference>